<evidence type="ECO:0000259" key="1">
    <source>
        <dbReference type="Pfam" id="PF00561"/>
    </source>
</evidence>
<dbReference type="Proteomes" id="UP000094795">
    <property type="component" value="Unassembled WGS sequence"/>
</dbReference>
<dbReference type="OrthoDB" id="9785847at2"/>
<dbReference type="GO" id="GO:0016787">
    <property type="term" value="F:hydrolase activity"/>
    <property type="evidence" value="ECO:0007669"/>
    <property type="project" value="UniProtKB-KW"/>
</dbReference>
<proteinExistence type="predicted"/>
<gene>
    <name evidence="2" type="ORF">AWJ14_05020</name>
</gene>
<comment type="caution">
    <text evidence="2">The sequence shown here is derived from an EMBL/GenBank/DDBJ whole genome shotgun (WGS) entry which is preliminary data.</text>
</comment>
<dbReference type="AlphaFoldDB" id="A0A1C1YZT4"/>
<dbReference type="RefSeq" id="WP_066175149.1">
    <property type="nucleotide sequence ID" value="NZ_LQZT01000002.1"/>
</dbReference>
<name>A0A1C1YZT4_9HYPH</name>
<organism evidence="2 3">
    <name type="scientific">Hoeflea olei</name>
    <dbReference type="NCBI Taxonomy" id="1480615"/>
    <lineage>
        <taxon>Bacteria</taxon>
        <taxon>Pseudomonadati</taxon>
        <taxon>Pseudomonadota</taxon>
        <taxon>Alphaproteobacteria</taxon>
        <taxon>Hyphomicrobiales</taxon>
        <taxon>Rhizobiaceae</taxon>
        <taxon>Hoeflea</taxon>
    </lineage>
</organism>
<dbReference type="InterPro" id="IPR029058">
    <property type="entry name" value="AB_hydrolase_fold"/>
</dbReference>
<evidence type="ECO:0000313" key="3">
    <source>
        <dbReference type="Proteomes" id="UP000094795"/>
    </source>
</evidence>
<reference evidence="2 3" key="1">
    <citation type="submission" date="2015-12" db="EMBL/GenBank/DDBJ databases">
        <authorList>
            <person name="Shamseldin A."/>
            <person name="Moawad H."/>
            <person name="Abd El-Rahim W.M."/>
            <person name="Sadowsky M.J."/>
        </authorList>
    </citation>
    <scope>NUCLEOTIDE SEQUENCE [LARGE SCALE GENOMIC DNA]</scope>
    <source>
        <strain evidence="2 3">JC234</strain>
    </source>
</reference>
<dbReference type="PANTHER" id="PTHR43433:SF1">
    <property type="entry name" value="BLL5160 PROTEIN"/>
    <property type="match status" value="1"/>
</dbReference>
<protein>
    <submittedName>
        <fullName evidence="2">3-oxoadipate enol-lactone hydrolase</fullName>
    </submittedName>
</protein>
<accession>A0A1C1YZT4</accession>
<dbReference type="PRINTS" id="PR00111">
    <property type="entry name" value="ABHYDROLASE"/>
</dbReference>
<dbReference type="PANTHER" id="PTHR43433">
    <property type="entry name" value="HYDROLASE, ALPHA/BETA FOLD FAMILY PROTEIN"/>
    <property type="match status" value="1"/>
</dbReference>
<sequence>MSKIEYLQNDGARIGYRDDGEGRPLVLVHGTGGDGEANFAGLMPHLPGRRLLRPDYAGSGLTDDPTEVLTLDRLVGQVLAAADHAGLDRFDLAGFSLGSAVAARLAARHPDRVGKLVLIGGFAHSADPRSQLQFRLWADLARRDPAALARLMLLTGFSHAFLAGIGDGEAVAEDMVRGSDWQGIARQAELDLTLDITRDLAAIRAPTLVLGNRYDQMVDPAASTALAKGIAGSTLAWIEGPHLAIMETPDAVAQLMRPHLTA</sequence>
<evidence type="ECO:0000313" key="2">
    <source>
        <dbReference type="EMBL" id="OCW59064.1"/>
    </source>
</evidence>
<feature type="domain" description="AB hydrolase-1" evidence="1">
    <location>
        <begin position="24"/>
        <end position="247"/>
    </location>
</feature>
<keyword evidence="2" id="KW-0378">Hydrolase</keyword>
<dbReference type="SUPFAM" id="SSF53474">
    <property type="entry name" value="alpha/beta-Hydrolases"/>
    <property type="match status" value="1"/>
</dbReference>
<dbReference type="STRING" id="1480615.AWJ14_05020"/>
<dbReference type="Gene3D" id="3.40.50.1820">
    <property type="entry name" value="alpha/beta hydrolase"/>
    <property type="match status" value="1"/>
</dbReference>
<keyword evidence="3" id="KW-1185">Reference proteome</keyword>
<dbReference type="InterPro" id="IPR000073">
    <property type="entry name" value="AB_hydrolase_1"/>
</dbReference>
<dbReference type="EMBL" id="LQZT01000002">
    <property type="protein sequence ID" value="OCW59064.1"/>
    <property type="molecule type" value="Genomic_DNA"/>
</dbReference>
<dbReference type="InterPro" id="IPR050471">
    <property type="entry name" value="AB_hydrolase"/>
</dbReference>
<dbReference type="Pfam" id="PF00561">
    <property type="entry name" value="Abhydrolase_1"/>
    <property type="match status" value="1"/>
</dbReference>